<evidence type="ECO:0000313" key="5">
    <source>
        <dbReference type="Proteomes" id="UP000284662"/>
    </source>
</evidence>
<reference evidence="4 5" key="1">
    <citation type="submission" date="2018-08" db="EMBL/GenBank/DDBJ databases">
        <title>A genome reference for cultivated species of the human gut microbiota.</title>
        <authorList>
            <person name="Zou Y."/>
            <person name="Xue W."/>
            <person name="Luo G."/>
        </authorList>
    </citation>
    <scope>NUCLEOTIDE SEQUENCE [LARGE SCALE GENOMIC DNA]</scope>
    <source>
        <strain evidence="4 5">AF29-2</strain>
    </source>
</reference>
<dbReference type="CDD" id="cd03230">
    <property type="entry name" value="ABC_DR_subfamily_A"/>
    <property type="match status" value="1"/>
</dbReference>
<feature type="domain" description="ABC transporter" evidence="3">
    <location>
        <begin position="5"/>
        <end position="232"/>
    </location>
</feature>
<accession>A0A411ZRM4</accession>
<dbReference type="RefSeq" id="WP_117976448.1">
    <property type="nucleotide sequence ID" value="NZ_QRST01000009.1"/>
</dbReference>
<dbReference type="PANTHER" id="PTHR43038">
    <property type="entry name" value="ATP-BINDING CASSETTE, SUB-FAMILY H, MEMBER 1"/>
    <property type="match status" value="1"/>
</dbReference>
<dbReference type="Proteomes" id="UP000284662">
    <property type="component" value="Unassembled WGS sequence"/>
</dbReference>
<dbReference type="PANTHER" id="PTHR43038:SF3">
    <property type="entry name" value="ABC TRANSPORTER G FAMILY MEMBER 20 ISOFORM X1"/>
    <property type="match status" value="1"/>
</dbReference>
<gene>
    <name evidence="4" type="ORF">DWZ11_06175</name>
</gene>
<evidence type="ECO:0000256" key="2">
    <source>
        <dbReference type="ARBA" id="ARBA00022840"/>
    </source>
</evidence>
<dbReference type="EMBL" id="QRST01000009">
    <property type="protein sequence ID" value="RGQ05483.1"/>
    <property type="molecule type" value="Genomic_DNA"/>
</dbReference>
<keyword evidence="1" id="KW-0547">Nucleotide-binding</keyword>
<protein>
    <submittedName>
        <fullName evidence="4">ABC transporter ATP-binding protein</fullName>
    </submittedName>
</protein>
<dbReference type="GO" id="GO:0016887">
    <property type="term" value="F:ATP hydrolysis activity"/>
    <property type="evidence" value="ECO:0007669"/>
    <property type="project" value="InterPro"/>
</dbReference>
<evidence type="ECO:0000313" key="4">
    <source>
        <dbReference type="EMBL" id="RGQ05483.1"/>
    </source>
</evidence>
<dbReference type="GO" id="GO:0005524">
    <property type="term" value="F:ATP binding"/>
    <property type="evidence" value="ECO:0007669"/>
    <property type="project" value="UniProtKB-KW"/>
</dbReference>
<dbReference type="SMART" id="SM00382">
    <property type="entry name" value="AAA"/>
    <property type="match status" value="1"/>
</dbReference>
<name>A0A411ZRM4_9FIRM</name>
<organism evidence="4 5">
    <name type="scientific">Megamonas rupellensis</name>
    <dbReference type="NCBI Taxonomy" id="491921"/>
    <lineage>
        <taxon>Bacteria</taxon>
        <taxon>Bacillati</taxon>
        <taxon>Bacillota</taxon>
        <taxon>Negativicutes</taxon>
        <taxon>Selenomonadales</taxon>
        <taxon>Selenomonadaceae</taxon>
        <taxon>Megamonas</taxon>
    </lineage>
</organism>
<evidence type="ECO:0000259" key="3">
    <source>
        <dbReference type="PROSITE" id="PS50893"/>
    </source>
</evidence>
<dbReference type="InterPro" id="IPR027417">
    <property type="entry name" value="P-loop_NTPase"/>
</dbReference>
<dbReference type="Pfam" id="PF00005">
    <property type="entry name" value="ABC_tran"/>
    <property type="match status" value="1"/>
</dbReference>
<proteinExistence type="predicted"/>
<sequence>MDYAIYTENLTKKFGEFIAVNNVSLKIKQGSIYGLLGSNGSGKSTTIRMLCGILKPTSGKIYLWQNENITDELKLKIGYMSQKFSLYPSLTIKENIKFYANLYGLNEDLLNIRMQEIMEMAGIVDKKAYLVSQLSGGWKQRLALGCAIIHKPKLLFLDEPTSGADPKARKIFWQIIEDLIKQNITVIVTTHFMEEAELCHKIGFLHAGKLLIEDTPLNIKKSVADENTSLNKVFALLVKQKAVNNDA</sequence>
<dbReference type="AlphaFoldDB" id="A0A411ZRM4"/>
<evidence type="ECO:0000256" key="1">
    <source>
        <dbReference type="ARBA" id="ARBA00022741"/>
    </source>
</evidence>
<keyword evidence="2 4" id="KW-0067">ATP-binding</keyword>
<dbReference type="Gene3D" id="3.40.50.300">
    <property type="entry name" value="P-loop containing nucleotide triphosphate hydrolases"/>
    <property type="match status" value="1"/>
</dbReference>
<dbReference type="InterPro" id="IPR003439">
    <property type="entry name" value="ABC_transporter-like_ATP-bd"/>
</dbReference>
<dbReference type="InterPro" id="IPR017871">
    <property type="entry name" value="ABC_transporter-like_CS"/>
</dbReference>
<dbReference type="InterPro" id="IPR003593">
    <property type="entry name" value="AAA+_ATPase"/>
</dbReference>
<comment type="caution">
    <text evidence="4">The sequence shown here is derived from an EMBL/GenBank/DDBJ whole genome shotgun (WGS) entry which is preliminary data.</text>
</comment>
<dbReference type="PROSITE" id="PS50893">
    <property type="entry name" value="ABC_TRANSPORTER_2"/>
    <property type="match status" value="1"/>
</dbReference>
<dbReference type="PROSITE" id="PS00211">
    <property type="entry name" value="ABC_TRANSPORTER_1"/>
    <property type="match status" value="1"/>
</dbReference>
<dbReference type="SUPFAM" id="SSF52540">
    <property type="entry name" value="P-loop containing nucleoside triphosphate hydrolases"/>
    <property type="match status" value="1"/>
</dbReference>